<protein>
    <submittedName>
        <fullName evidence="7">LysR family transcriptional regulator</fullName>
    </submittedName>
</protein>
<dbReference type="KEGG" id="trb:HB776_22040"/>
<keyword evidence="5" id="KW-0804">Transcription</keyword>
<dbReference type="InterPro" id="IPR000847">
    <property type="entry name" value="LysR_HTH_N"/>
</dbReference>
<evidence type="ECO:0000256" key="3">
    <source>
        <dbReference type="ARBA" id="ARBA00023015"/>
    </source>
</evidence>
<dbReference type="SUPFAM" id="SSF53850">
    <property type="entry name" value="Periplasmic binding protein-like II"/>
    <property type="match status" value="1"/>
</dbReference>
<dbReference type="InterPro" id="IPR005119">
    <property type="entry name" value="LysR_subst-bd"/>
</dbReference>
<dbReference type="PANTHER" id="PTHR30537">
    <property type="entry name" value="HTH-TYPE TRANSCRIPTIONAL REGULATOR"/>
    <property type="match status" value="1"/>
</dbReference>
<dbReference type="EMBL" id="CP050292">
    <property type="protein sequence ID" value="QND75585.1"/>
    <property type="molecule type" value="Genomic_DNA"/>
</dbReference>
<dbReference type="GO" id="GO:0003700">
    <property type="term" value="F:DNA-binding transcription factor activity"/>
    <property type="evidence" value="ECO:0007669"/>
    <property type="project" value="InterPro"/>
</dbReference>
<sequence>MDDAGAAPAPALNPPSRKSIPPFEALRAFDAVARLGGVRRAAQSLGRDHAVISRHLRTLESWTGTKLIDRTSSSISLTDDGVRYHRHIAAAMDAIADATIDLMRRGDNHRLLIWCAPGFALHWMSRKIGLFEKANRDVDIELRPTDRRPDFASHETDIDIRFESVYGNPLQLAPGLRCIEAARVPIVAVASPAYLASMPAIETPRDLLNQRLLHEEDFDSWAHWLAAHGIYDELDLGGPRLWQGHMTLDAAIHGRGVALSNHMVVAHELESGRLVEIGKDNASFQPYSDGIYYLITRADRWDAPLIRRYRNWLIEAIAQDWPELSVAAQVKRSRVG</sequence>
<accession>A0A7G6U9A3</accession>
<keyword evidence="3" id="KW-0805">Transcription regulation</keyword>
<evidence type="ECO:0000256" key="2">
    <source>
        <dbReference type="ARBA" id="ARBA00009437"/>
    </source>
</evidence>
<dbReference type="Gene3D" id="1.10.10.10">
    <property type="entry name" value="Winged helix-like DNA-binding domain superfamily/Winged helix DNA-binding domain"/>
    <property type="match status" value="1"/>
</dbReference>
<evidence type="ECO:0000259" key="6">
    <source>
        <dbReference type="PROSITE" id="PS50931"/>
    </source>
</evidence>
<gene>
    <name evidence="7" type="ORF">HB776_22040</name>
</gene>
<evidence type="ECO:0000256" key="1">
    <source>
        <dbReference type="ARBA" id="ARBA00003502"/>
    </source>
</evidence>
<dbReference type="Proteomes" id="UP000515291">
    <property type="component" value="Chromosome"/>
</dbReference>
<dbReference type="Pfam" id="PF03466">
    <property type="entry name" value="LysR_substrate"/>
    <property type="match status" value="1"/>
</dbReference>
<evidence type="ECO:0000313" key="8">
    <source>
        <dbReference type="Proteomes" id="UP000515291"/>
    </source>
</evidence>
<dbReference type="PROSITE" id="PS50931">
    <property type="entry name" value="HTH_LYSR"/>
    <property type="match status" value="1"/>
</dbReference>
<comment type="function">
    <text evidence="1">NodD regulates the expression of the nodABCFE genes which encode other nodulation proteins. NodD is also a negative regulator of its own expression. Binds flavonoids as inducers.</text>
</comment>
<dbReference type="PANTHER" id="PTHR30537:SF26">
    <property type="entry name" value="GLYCINE CLEAVAGE SYSTEM TRANSCRIPTIONAL ACTIVATOR"/>
    <property type="match status" value="1"/>
</dbReference>
<dbReference type="InterPro" id="IPR058163">
    <property type="entry name" value="LysR-type_TF_proteobact-type"/>
</dbReference>
<dbReference type="GO" id="GO:0043565">
    <property type="term" value="F:sequence-specific DNA binding"/>
    <property type="evidence" value="ECO:0007669"/>
    <property type="project" value="TreeGrafter"/>
</dbReference>
<reference evidence="8" key="1">
    <citation type="journal article" date="2020" name="Mol. Plant Microbe">
        <title>Rhizobial microsymbionts of the narrowly endemic Oxytropis species growing in Kamchatka are characterized by significant genetic diversity and possess a set of genes that are associated with T3SS and T6SS secretion systems and can affect the development of symbiosis.</title>
        <authorList>
            <person name="Safronova V."/>
            <person name="Guro P."/>
            <person name="Sazanova A."/>
            <person name="Kuznetsova I."/>
            <person name="Belimov A."/>
            <person name="Yakubov V."/>
            <person name="Chirak E."/>
            <person name="Afonin A."/>
            <person name="Gogolev Y."/>
            <person name="Andronov E."/>
            <person name="Tikhonovich I."/>
        </authorList>
    </citation>
    <scope>NUCLEOTIDE SEQUENCE [LARGE SCALE GENOMIC DNA]</scope>
    <source>
        <strain evidence="8">581</strain>
    </source>
</reference>
<dbReference type="InterPro" id="IPR036388">
    <property type="entry name" value="WH-like_DNA-bd_sf"/>
</dbReference>
<dbReference type="InterPro" id="IPR036390">
    <property type="entry name" value="WH_DNA-bd_sf"/>
</dbReference>
<dbReference type="Pfam" id="PF00126">
    <property type="entry name" value="HTH_1"/>
    <property type="match status" value="1"/>
</dbReference>
<evidence type="ECO:0000256" key="4">
    <source>
        <dbReference type="ARBA" id="ARBA00023125"/>
    </source>
</evidence>
<dbReference type="AlphaFoldDB" id="A0A7G6U9A3"/>
<dbReference type="SUPFAM" id="SSF46785">
    <property type="entry name" value="Winged helix' DNA-binding domain"/>
    <property type="match status" value="1"/>
</dbReference>
<dbReference type="Gene3D" id="3.40.190.10">
    <property type="entry name" value="Periplasmic binding protein-like II"/>
    <property type="match status" value="2"/>
</dbReference>
<keyword evidence="4" id="KW-0238">DNA-binding</keyword>
<evidence type="ECO:0000256" key="5">
    <source>
        <dbReference type="ARBA" id="ARBA00023163"/>
    </source>
</evidence>
<feature type="domain" description="HTH lysR-type" evidence="6">
    <location>
        <begin position="21"/>
        <end position="78"/>
    </location>
</feature>
<dbReference type="GO" id="GO:0006351">
    <property type="term" value="P:DNA-templated transcription"/>
    <property type="evidence" value="ECO:0007669"/>
    <property type="project" value="TreeGrafter"/>
</dbReference>
<proteinExistence type="inferred from homology"/>
<comment type="similarity">
    <text evidence="2">Belongs to the LysR transcriptional regulatory family.</text>
</comment>
<evidence type="ECO:0000313" key="7">
    <source>
        <dbReference type="EMBL" id="QND75585.1"/>
    </source>
</evidence>
<organism evidence="7 8">
    <name type="scientific">Tardiphaga robiniae</name>
    <dbReference type="NCBI Taxonomy" id="943830"/>
    <lineage>
        <taxon>Bacteria</taxon>
        <taxon>Pseudomonadati</taxon>
        <taxon>Pseudomonadota</taxon>
        <taxon>Alphaproteobacteria</taxon>
        <taxon>Hyphomicrobiales</taxon>
        <taxon>Nitrobacteraceae</taxon>
        <taxon>Tardiphaga</taxon>
    </lineage>
</organism>
<name>A0A7G6U9A3_9BRAD</name>